<keyword evidence="1" id="KW-0175">Coiled coil</keyword>
<dbReference type="EMBL" id="BK016261">
    <property type="protein sequence ID" value="DAG05573.1"/>
    <property type="molecule type" value="Genomic_DNA"/>
</dbReference>
<organism evidence="2">
    <name type="scientific">Siphoviridae sp. ctNHj22</name>
    <dbReference type="NCBI Taxonomy" id="2825468"/>
    <lineage>
        <taxon>Viruses</taxon>
        <taxon>Duplodnaviria</taxon>
        <taxon>Heunggongvirae</taxon>
        <taxon>Uroviricota</taxon>
        <taxon>Caudoviricetes</taxon>
    </lineage>
</organism>
<evidence type="ECO:0000313" key="2">
    <source>
        <dbReference type="EMBL" id="DAG05573.1"/>
    </source>
</evidence>
<reference evidence="2" key="1">
    <citation type="journal article" date="2021" name="Proc. Natl. Acad. Sci. U.S.A.">
        <title>A Catalog of Tens of Thousands of Viruses from Human Metagenomes Reveals Hidden Associations with Chronic Diseases.</title>
        <authorList>
            <person name="Tisza M.J."/>
            <person name="Buck C.B."/>
        </authorList>
    </citation>
    <scope>NUCLEOTIDE SEQUENCE</scope>
    <source>
        <strain evidence="2">CtNHj22</strain>
    </source>
</reference>
<evidence type="ECO:0000256" key="1">
    <source>
        <dbReference type="SAM" id="Coils"/>
    </source>
</evidence>
<protein>
    <submittedName>
        <fullName evidence="2">Uncharacterized protein</fullName>
    </submittedName>
</protein>
<name>A0A8S5VFQ5_9CAUD</name>
<accession>A0A8S5VFQ5</accession>
<proteinExistence type="predicted"/>
<sequence length="366" mass="39771">MRLGRKSTKLLAASLCLAIAATCTGCKSSEVKNTENLINSIGDVTLSSGNAIDAASSAYADLGDQQSKVENAQTLQDAESAYSALITEHAAPIEDAINAIPQPVTAEAKEAVDNASKLYESASVDVKYAVSNTDVLTAAQKAMEDIVVQTAIEAINQIGDVSLNSQEAIDAATAAYQDVPSNRRADITNYNVLTEANGTINQLKREAAEAEGKAAVSKLKTKKDEVEGITWYEPSCYPKYSNSRCFVLPYIGERDGHYWLCCKVDYANSNWVFFTSIVINIDGEKRDTIEFDYSDVTRDAVVGGNLYEVADFVPGGTRLTLLSDIANSKKTIIRFQGSDYCYDFEVPEKDKQGIKDVLAAWDYFNS</sequence>
<feature type="coiled-coil region" evidence="1">
    <location>
        <begin position="193"/>
        <end position="220"/>
    </location>
</feature>